<organism evidence="1 2">
    <name type="scientific">Pistacia integerrima</name>
    <dbReference type="NCBI Taxonomy" id="434235"/>
    <lineage>
        <taxon>Eukaryota</taxon>
        <taxon>Viridiplantae</taxon>
        <taxon>Streptophyta</taxon>
        <taxon>Embryophyta</taxon>
        <taxon>Tracheophyta</taxon>
        <taxon>Spermatophyta</taxon>
        <taxon>Magnoliopsida</taxon>
        <taxon>eudicotyledons</taxon>
        <taxon>Gunneridae</taxon>
        <taxon>Pentapetalae</taxon>
        <taxon>rosids</taxon>
        <taxon>malvids</taxon>
        <taxon>Sapindales</taxon>
        <taxon>Anacardiaceae</taxon>
        <taxon>Pistacia</taxon>
    </lineage>
</organism>
<dbReference type="EMBL" id="CM047740">
    <property type="protein sequence ID" value="KAJ0040597.1"/>
    <property type="molecule type" value="Genomic_DNA"/>
</dbReference>
<evidence type="ECO:0000313" key="1">
    <source>
        <dbReference type="EMBL" id="KAJ0040597.1"/>
    </source>
</evidence>
<keyword evidence="2" id="KW-1185">Reference proteome</keyword>
<gene>
    <name evidence="1" type="ORF">Pint_28177</name>
</gene>
<dbReference type="Proteomes" id="UP001163603">
    <property type="component" value="Chromosome 5"/>
</dbReference>
<protein>
    <submittedName>
        <fullName evidence="1">Uncharacterized protein</fullName>
    </submittedName>
</protein>
<evidence type="ECO:0000313" key="2">
    <source>
        <dbReference type="Proteomes" id="UP001163603"/>
    </source>
</evidence>
<accession>A0ACC0YQ42</accession>
<name>A0ACC0YQ42_9ROSI</name>
<proteinExistence type="predicted"/>
<reference evidence="2" key="1">
    <citation type="journal article" date="2023" name="G3 (Bethesda)">
        <title>Genome assembly and association tests identify interacting loci associated with vigor, precocity, and sex in interspecific pistachio rootstocks.</title>
        <authorList>
            <person name="Palmer W."/>
            <person name="Jacygrad E."/>
            <person name="Sagayaradj S."/>
            <person name="Cavanaugh K."/>
            <person name="Han R."/>
            <person name="Bertier L."/>
            <person name="Beede B."/>
            <person name="Kafkas S."/>
            <person name="Golino D."/>
            <person name="Preece J."/>
            <person name="Michelmore R."/>
        </authorList>
    </citation>
    <scope>NUCLEOTIDE SEQUENCE [LARGE SCALE GENOMIC DNA]</scope>
</reference>
<comment type="caution">
    <text evidence="1">The sequence shown here is derived from an EMBL/GenBank/DDBJ whole genome shotgun (WGS) entry which is preliminary data.</text>
</comment>
<sequence length="507" mass="54718">MAEEEDSVTMTEEVPQSTETQGATRASVEATIQSLFEGGIDSIGNEEDGETSGVPDDGDQEEKLKFSNDLIVRGTKALEAKDFGEAAECFSRALEIRLMFNKIMLDLLKTLPVACAKLLRVALYGELAPECLNAYYQYGRALLYRAQEEADPLVSVPRKEDEYEQGSDKEGSVKNVVNGESSTASASTITQLDGSSNKLDVTENDVTVSGGKGKEDDEEGSDQEDMAEADEDESDLDLAWKTLDVARAIAEKHLGDTLEKVDILSTLAEVSLEREDFETSLSDYHNALSVLVKLVEPDSRHIAELLVLEFLTSISFKHFHSMTTLTLYLRNFRICLCLEIGSKPQEAVPYCEEAISVCKSRVQRLMNEYRSLSQAASSAASSEQSSNEPQNDKMLREDLQLLVTNPKSLLAELLAMASAKGKGNEKGASASVMSSSQMGTANSSGEFDSPTASTAHTNGAAGAGVTHLGIVGRGVKRVSMSSGSGESSATKKATFDRSSDRDEGDNN</sequence>